<dbReference type="HOGENOM" id="CLU_1947417_0_0_7"/>
<accession>A9GDY9</accession>
<sequence length="129" mass="14169">MTLQPSVALGWRFAEWGSLYYRNAISFFNLKDLRWIGVIDVNAAVLGIHHRELTLELGPSLDVFAVPLCADTWCQREHGLAPALHLGATLSPAPESRLRGRGTVHAAYIPGIAWSGISISIAVEGVYRF</sequence>
<proteinExistence type="predicted"/>
<dbReference type="Proteomes" id="UP000002139">
    <property type="component" value="Chromosome"/>
</dbReference>
<name>A9GDY9_SORC5</name>
<dbReference type="AlphaFoldDB" id="A9GDY9"/>
<reference evidence="1 2" key="1">
    <citation type="journal article" date="2007" name="Nat. Biotechnol.">
        <title>Complete genome sequence of the myxobacterium Sorangium cellulosum.</title>
        <authorList>
            <person name="Schneiker S."/>
            <person name="Perlova O."/>
            <person name="Kaiser O."/>
            <person name="Gerth K."/>
            <person name="Alici A."/>
            <person name="Altmeyer M.O."/>
            <person name="Bartels D."/>
            <person name="Bekel T."/>
            <person name="Beyer S."/>
            <person name="Bode E."/>
            <person name="Bode H.B."/>
            <person name="Bolten C.J."/>
            <person name="Choudhuri J.V."/>
            <person name="Doss S."/>
            <person name="Elnakady Y.A."/>
            <person name="Frank B."/>
            <person name="Gaigalat L."/>
            <person name="Goesmann A."/>
            <person name="Groeger C."/>
            <person name="Gross F."/>
            <person name="Jelsbak L."/>
            <person name="Jelsbak L."/>
            <person name="Kalinowski J."/>
            <person name="Kegler C."/>
            <person name="Knauber T."/>
            <person name="Konietzny S."/>
            <person name="Kopp M."/>
            <person name="Krause L."/>
            <person name="Krug D."/>
            <person name="Linke B."/>
            <person name="Mahmud T."/>
            <person name="Martinez-Arias R."/>
            <person name="McHardy A.C."/>
            <person name="Merai M."/>
            <person name="Meyer F."/>
            <person name="Mormann S."/>
            <person name="Munoz-Dorado J."/>
            <person name="Perez J."/>
            <person name="Pradella S."/>
            <person name="Rachid S."/>
            <person name="Raddatz G."/>
            <person name="Rosenau F."/>
            <person name="Rueckert C."/>
            <person name="Sasse F."/>
            <person name="Scharfe M."/>
            <person name="Schuster S.C."/>
            <person name="Suen G."/>
            <person name="Treuner-Lange A."/>
            <person name="Velicer G.J."/>
            <person name="Vorholter F.-J."/>
            <person name="Weissman K.J."/>
            <person name="Welch R.D."/>
            <person name="Wenzel S.C."/>
            <person name="Whitworth D.E."/>
            <person name="Wilhelm S."/>
            <person name="Wittmann C."/>
            <person name="Bloecker H."/>
            <person name="Puehler A."/>
            <person name="Mueller R."/>
        </authorList>
    </citation>
    <scope>NUCLEOTIDE SEQUENCE [LARGE SCALE GENOMIC DNA]</scope>
    <source>
        <strain evidence="2">So ce56</strain>
    </source>
</reference>
<organism evidence="1 2">
    <name type="scientific">Sorangium cellulosum (strain So ce56)</name>
    <name type="common">Polyangium cellulosum (strain So ce56)</name>
    <dbReference type="NCBI Taxonomy" id="448385"/>
    <lineage>
        <taxon>Bacteria</taxon>
        <taxon>Pseudomonadati</taxon>
        <taxon>Myxococcota</taxon>
        <taxon>Polyangia</taxon>
        <taxon>Polyangiales</taxon>
        <taxon>Polyangiaceae</taxon>
        <taxon>Sorangium</taxon>
    </lineage>
</organism>
<dbReference type="KEGG" id="scl:sce9245"/>
<dbReference type="STRING" id="448385.sce9245"/>
<evidence type="ECO:0000313" key="1">
    <source>
        <dbReference type="EMBL" id="CAN99418.1"/>
    </source>
</evidence>
<evidence type="ECO:0000313" key="2">
    <source>
        <dbReference type="Proteomes" id="UP000002139"/>
    </source>
</evidence>
<gene>
    <name evidence="1" type="ordered locus">sce9245</name>
</gene>
<dbReference type="EMBL" id="AM746676">
    <property type="protein sequence ID" value="CAN99418.1"/>
    <property type="molecule type" value="Genomic_DNA"/>
</dbReference>
<protein>
    <submittedName>
        <fullName evidence="1">Uncharacterized protein</fullName>
    </submittedName>
</protein>
<keyword evidence="2" id="KW-1185">Reference proteome</keyword>